<evidence type="ECO:0000313" key="8">
    <source>
        <dbReference type="Proteomes" id="UP000749559"/>
    </source>
</evidence>
<dbReference type="PROSITE" id="PS00139">
    <property type="entry name" value="THIOL_PROTEASE_CYS"/>
    <property type="match status" value="1"/>
</dbReference>
<dbReference type="InterPro" id="IPR025660">
    <property type="entry name" value="Pept_his_AS"/>
</dbReference>
<dbReference type="GO" id="GO:0008234">
    <property type="term" value="F:cysteine-type peptidase activity"/>
    <property type="evidence" value="ECO:0007669"/>
    <property type="project" value="UniProtKB-KW"/>
</dbReference>
<keyword evidence="3" id="KW-0378">Hydrolase</keyword>
<dbReference type="Proteomes" id="UP000749559">
    <property type="component" value="Unassembled WGS sequence"/>
</dbReference>
<keyword evidence="2" id="KW-0645">Protease</keyword>
<dbReference type="InterPro" id="IPR000169">
    <property type="entry name" value="Pept_cys_AS"/>
</dbReference>
<dbReference type="InterPro" id="IPR000668">
    <property type="entry name" value="Peptidase_C1A_C"/>
</dbReference>
<dbReference type="OrthoDB" id="65740at2759"/>
<dbReference type="InterPro" id="IPR013201">
    <property type="entry name" value="Prot_inhib_I29"/>
</dbReference>
<comment type="caution">
    <text evidence="7">The sequence shown here is derived from an EMBL/GenBank/DDBJ whole genome shotgun (WGS) entry which is preliminary data.</text>
</comment>
<dbReference type="PANTHER" id="PTHR12411">
    <property type="entry name" value="CYSTEINE PROTEASE FAMILY C1-RELATED"/>
    <property type="match status" value="1"/>
</dbReference>
<accession>A0A8J1UBI5</accession>
<dbReference type="InterPro" id="IPR013128">
    <property type="entry name" value="Peptidase_C1A"/>
</dbReference>
<dbReference type="InterPro" id="IPR038765">
    <property type="entry name" value="Papain-like_cys_pep_sf"/>
</dbReference>
<keyword evidence="8" id="KW-1185">Reference proteome</keyword>
<name>A0A8J1UBI5_OWEFU</name>
<dbReference type="InterPro" id="IPR039417">
    <property type="entry name" value="Peptidase_C1A_papain-like"/>
</dbReference>
<dbReference type="SMART" id="SM00645">
    <property type="entry name" value="Pept_C1"/>
    <property type="match status" value="1"/>
</dbReference>
<evidence type="ECO:0000256" key="3">
    <source>
        <dbReference type="ARBA" id="ARBA00022801"/>
    </source>
</evidence>
<dbReference type="AlphaFoldDB" id="A0A8J1UBI5"/>
<sequence>MSKVWCLVFLIGVSTRLSIGDERRETKAVFSQWMTEYNKVYRDNNELLARYETFKKNLDLVERLNVEHNPTEFVMNQFGDMTQSEFKSKILMPPRSAPVFENDRYLDEFGLKDTNIPDAFDWRIKNMVTSVKDQGSGGTCWAFSTIGNLEGQWAMQGKPLTNLSVEQVVDCDSMKDPLHHNADCGVFGGWPYLAYQYVQHAGGIETEEDYPYCCGIGGGPGSCFVCQAVGYNKTLCGPPVPWCNVTCADKINPSKFVPGLKVVGWNAIPKNESEIAIELVKTGPLSVALHAELLQFYHKGVFDPPKELCDPKNLDHAVLLVGYGTEKTIFGEKPYWIVKNSWGIKWGQQGYFWIRRGKGVCGINTSVTTARLQQ</sequence>
<dbReference type="GO" id="GO:0006508">
    <property type="term" value="P:proteolysis"/>
    <property type="evidence" value="ECO:0007669"/>
    <property type="project" value="UniProtKB-KW"/>
</dbReference>
<dbReference type="PROSITE" id="PS00639">
    <property type="entry name" value="THIOL_PROTEASE_HIS"/>
    <property type="match status" value="1"/>
</dbReference>
<dbReference type="EMBL" id="CAIIXF020000001">
    <property type="protein sequence ID" value="CAH1774055.1"/>
    <property type="molecule type" value="Genomic_DNA"/>
</dbReference>
<comment type="similarity">
    <text evidence="1">Belongs to the peptidase C1 family.</text>
</comment>
<reference evidence="7" key="1">
    <citation type="submission" date="2022-03" db="EMBL/GenBank/DDBJ databases">
        <authorList>
            <person name="Martin C."/>
        </authorList>
    </citation>
    <scope>NUCLEOTIDE SEQUENCE</scope>
</reference>
<dbReference type="PROSITE" id="PS00640">
    <property type="entry name" value="THIOL_PROTEASE_ASN"/>
    <property type="match status" value="1"/>
</dbReference>
<evidence type="ECO:0000256" key="5">
    <source>
        <dbReference type="ARBA" id="ARBA00023145"/>
    </source>
</evidence>
<keyword evidence="4" id="KW-0788">Thiol protease</keyword>
<keyword evidence="5" id="KW-0865">Zymogen</keyword>
<evidence type="ECO:0000256" key="6">
    <source>
        <dbReference type="ARBA" id="ARBA00023157"/>
    </source>
</evidence>
<proteinExistence type="inferred from homology"/>
<keyword evidence="6" id="KW-1015">Disulfide bond</keyword>
<organism evidence="7 8">
    <name type="scientific">Owenia fusiformis</name>
    <name type="common">Polychaete worm</name>
    <dbReference type="NCBI Taxonomy" id="6347"/>
    <lineage>
        <taxon>Eukaryota</taxon>
        <taxon>Metazoa</taxon>
        <taxon>Spiralia</taxon>
        <taxon>Lophotrochozoa</taxon>
        <taxon>Annelida</taxon>
        <taxon>Polychaeta</taxon>
        <taxon>Sedentaria</taxon>
        <taxon>Canalipalpata</taxon>
        <taxon>Sabellida</taxon>
        <taxon>Oweniida</taxon>
        <taxon>Oweniidae</taxon>
        <taxon>Owenia</taxon>
    </lineage>
</organism>
<protein>
    <submittedName>
        <fullName evidence="7">Uncharacterized protein</fullName>
    </submittedName>
</protein>
<dbReference type="Gene3D" id="3.90.70.10">
    <property type="entry name" value="Cysteine proteinases"/>
    <property type="match status" value="1"/>
</dbReference>
<dbReference type="CDD" id="cd02248">
    <property type="entry name" value="Peptidase_C1A"/>
    <property type="match status" value="1"/>
</dbReference>
<dbReference type="PRINTS" id="PR00705">
    <property type="entry name" value="PAPAIN"/>
</dbReference>
<gene>
    <name evidence="7" type="ORF">OFUS_LOCUS1577</name>
</gene>
<dbReference type="SUPFAM" id="SSF54001">
    <property type="entry name" value="Cysteine proteinases"/>
    <property type="match status" value="1"/>
</dbReference>
<dbReference type="InterPro" id="IPR025661">
    <property type="entry name" value="Pept_asp_AS"/>
</dbReference>
<evidence type="ECO:0000256" key="1">
    <source>
        <dbReference type="ARBA" id="ARBA00008455"/>
    </source>
</evidence>
<evidence type="ECO:0000256" key="2">
    <source>
        <dbReference type="ARBA" id="ARBA00022670"/>
    </source>
</evidence>
<dbReference type="Pfam" id="PF00112">
    <property type="entry name" value="Peptidase_C1"/>
    <property type="match status" value="1"/>
</dbReference>
<dbReference type="Pfam" id="PF08246">
    <property type="entry name" value="Inhibitor_I29"/>
    <property type="match status" value="1"/>
</dbReference>
<dbReference type="SMART" id="SM00848">
    <property type="entry name" value="Inhibitor_I29"/>
    <property type="match status" value="1"/>
</dbReference>
<evidence type="ECO:0000313" key="7">
    <source>
        <dbReference type="EMBL" id="CAH1774055.1"/>
    </source>
</evidence>
<evidence type="ECO:0000256" key="4">
    <source>
        <dbReference type="ARBA" id="ARBA00022807"/>
    </source>
</evidence>